<dbReference type="GO" id="GO:0030261">
    <property type="term" value="P:chromosome condensation"/>
    <property type="evidence" value="ECO:0007669"/>
    <property type="project" value="InterPro"/>
</dbReference>
<feature type="region of interest" description="Disordered" evidence="5">
    <location>
        <begin position="1"/>
        <end position="130"/>
    </location>
</feature>
<keyword evidence="2" id="KW-0479">Metal-binding</keyword>
<evidence type="ECO:0000256" key="4">
    <source>
        <dbReference type="ARBA" id="ARBA00022833"/>
    </source>
</evidence>
<protein>
    <submittedName>
        <fullName evidence="8">RNA polymerase-binding transcription factor DksA</fullName>
    </submittedName>
</protein>
<dbReference type="InterPro" id="IPR012784">
    <property type="entry name" value="DksA_RNA_pol-bd"/>
</dbReference>
<dbReference type="GO" id="GO:0003677">
    <property type="term" value="F:DNA binding"/>
    <property type="evidence" value="ECO:0007669"/>
    <property type="project" value="InterPro"/>
</dbReference>
<dbReference type="PROSITE" id="PS51128">
    <property type="entry name" value="ZF_DKSA_2"/>
    <property type="match status" value="1"/>
</dbReference>
<dbReference type="HAMAP" id="MF_00926">
    <property type="entry name" value="DksA"/>
    <property type="match status" value="1"/>
</dbReference>
<dbReference type="PROSITE" id="PS01102">
    <property type="entry name" value="ZF_DKSA_1"/>
    <property type="match status" value="1"/>
</dbReference>
<evidence type="ECO:0000259" key="6">
    <source>
        <dbReference type="Pfam" id="PF01258"/>
    </source>
</evidence>
<sequence length="266" mass="29286">MAAKKKAAKAKAKKKVVAKKPASKKKVVARKVPAKKKAAAKKTVAKKKPAGKKAAAKKAPAKKKAAAKKMPAKKKAPVKKKAVAKKAVAKKAPAKKATASKTVAENTPKTRAPKKKSPHKPAPAPLSANAGPVPGIAPYIEKKGEEYMSEGQVKHYRNILNAWKRDLMEEVDRTVHHMQDEAANFPDPNDRATQESEFSMELRARDRERKLIKKIDEALMNLDNDEYGYCEACGIEIGIRRLEARPTATLCIDCKTLDEIREKQRN</sequence>
<dbReference type="PANTHER" id="PTHR33823">
    <property type="entry name" value="RNA POLYMERASE-BINDING TRANSCRIPTION FACTOR DKSA-RELATED"/>
    <property type="match status" value="1"/>
</dbReference>
<dbReference type="InterPro" id="IPR037187">
    <property type="entry name" value="DnaK_N"/>
</dbReference>
<dbReference type="GO" id="GO:0008270">
    <property type="term" value="F:zinc ion binding"/>
    <property type="evidence" value="ECO:0007669"/>
    <property type="project" value="UniProtKB-KW"/>
</dbReference>
<dbReference type="InterPro" id="IPR020458">
    <property type="entry name" value="Znf_DskA_TraR_CS"/>
</dbReference>
<evidence type="ECO:0000259" key="7">
    <source>
        <dbReference type="Pfam" id="PF21157"/>
    </source>
</evidence>
<dbReference type="Pfam" id="PF07382">
    <property type="entry name" value="HC2"/>
    <property type="match status" value="1"/>
</dbReference>
<proteinExistence type="inferred from homology"/>
<dbReference type="AlphaFoldDB" id="A0A3B0YIF6"/>
<keyword evidence="3" id="KW-0863">Zinc-finger</keyword>
<dbReference type="GO" id="GO:0030527">
    <property type="term" value="F:structural constituent of chromatin"/>
    <property type="evidence" value="ECO:0007669"/>
    <property type="project" value="InterPro"/>
</dbReference>
<dbReference type="InterPro" id="IPR000962">
    <property type="entry name" value="Znf_DskA_TraR"/>
</dbReference>
<dbReference type="Gene3D" id="1.20.120.910">
    <property type="entry name" value="DksA, coiled-coil domain"/>
    <property type="match status" value="1"/>
</dbReference>
<evidence type="ECO:0000256" key="3">
    <source>
        <dbReference type="ARBA" id="ARBA00022771"/>
    </source>
</evidence>
<name>A0A3B0YIF6_9ZZZZ</name>
<feature type="compositionally biased region" description="Basic residues" evidence="5">
    <location>
        <begin position="1"/>
        <end position="94"/>
    </location>
</feature>
<reference evidence="8" key="1">
    <citation type="submission" date="2018-06" db="EMBL/GenBank/DDBJ databases">
        <authorList>
            <person name="Zhirakovskaya E."/>
        </authorList>
    </citation>
    <scope>NUCLEOTIDE SEQUENCE</scope>
</reference>
<feature type="domain" description="Zinc finger DksA/TraR C4-type" evidence="6">
    <location>
        <begin position="227"/>
        <end position="256"/>
    </location>
</feature>
<keyword evidence="4" id="KW-0862">Zinc</keyword>
<evidence type="ECO:0000256" key="5">
    <source>
        <dbReference type="SAM" id="MobiDB-lite"/>
    </source>
</evidence>
<dbReference type="NCBIfam" id="TIGR02420">
    <property type="entry name" value="dksA"/>
    <property type="match status" value="1"/>
</dbReference>
<dbReference type="InterPro" id="IPR009970">
    <property type="entry name" value="HC2"/>
</dbReference>
<gene>
    <name evidence="8" type="ORF">MNBD_GAMMA15-421</name>
</gene>
<keyword evidence="1" id="KW-0963">Cytoplasm</keyword>
<dbReference type="PANTHER" id="PTHR33823:SF2">
    <property type="entry name" value="RNA POLYMERASE-BINDING TRANSCRIPTION FACTOR DKSA"/>
    <property type="match status" value="1"/>
</dbReference>
<dbReference type="EMBL" id="UOFN01000061">
    <property type="protein sequence ID" value="VAW76540.1"/>
    <property type="molecule type" value="Genomic_DNA"/>
</dbReference>
<evidence type="ECO:0000313" key="8">
    <source>
        <dbReference type="EMBL" id="VAW76540.1"/>
    </source>
</evidence>
<dbReference type="SUPFAM" id="SSF109635">
    <property type="entry name" value="DnaK suppressor protein DksA, alpha-hairpin domain"/>
    <property type="match status" value="1"/>
</dbReference>
<evidence type="ECO:0000256" key="2">
    <source>
        <dbReference type="ARBA" id="ARBA00022723"/>
    </source>
</evidence>
<dbReference type="SUPFAM" id="SSF57716">
    <property type="entry name" value="Glucocorticoid receptor-like (DNA-binding domain)"/>
    <property type="match status" value="1"/>
</dbReference>
<dbReference type="InterPro" id="IPR048489">
    <property type="entry name" value="DksA_N"/>
</dbReference>
<feature type="compositionally biased region" description="Low complexity" evidence="5">
    <location>
        <begin position="95"/>
        <end position="104"/>
    </location>
</feature>
<accession>A0A3B0YIF6</accession>
<dbReference type="Pfam" id="PF01258">
    <property type="entry name" value="zf-dskA_traR"/>
    <property type="match status" value="1"/>
</dbReference>
<dbReference type="Pfam" id="PF21157">
    <property type="entry name" value="DksA_N"/>
    <property type="match status" value="1"/>
</dbReference>
<organism evidence="8">
    <name type="scientific">hydrothermal vent metagenome</name>
    <dbReference type="NCBI Taxonomy" id="652676"/>
    <lineage>
        <taxon>unclassified sequences</taxon>
        <taxon>metagenomes</taxon>
        <taxon>ecological metagenomes</taxon>
    </lineage>
</organism>
<feature type="domain" description="DnaK suppressor protein DksA N-terminal" evidence="7">
    <location>
        <begin position="152"/>
        <end position="221"/>
    </location>
</feature>
<evidence type="ECO:0000256" key="1">
    <source>
        <dbReference type="ARBA" id="ARBA00022490"/>
    </source>
</evidence>